<dbReference type="PANTHER" id="PTHR43711:SF1">
    <property type="entry name" value="HISTIDINE KINASE 1"/>
    <property type="match status" value="1"/>
</dbReference>
<dbReference type="InterPro" id="IPR003594">
    <property type="entry name" value="HATPase_dom"/>
</dbReference>
<dbReference type="SMART" id="SM00387">
    <property type="entry name" value="HATPase_c"/>
    <property type="match status" value="1"/>
</dbReference>
<evidence type="ECO:0000256" key="3">
    <source>
        <dbReference type="ARBA" id="ARBA00022553"/>
    </source>
</evidence>
<evidence type="ECO:0000256" key="1">
    <source>
        <dbReference type="ARBA" id="ARBA00000085"/>
    </source>
</evidence>
<dbReference type="OrthoDB" id="9789238at2"/>
<name>A0A3M0CHF5_9PROT</name>
<dbReference type="InterPro" id="IPR035965">
    <property type="entry name" value="PAS-like_dom_sf"/>
</dbReference>
<dbReference type="CDD" id="cd00075">
    <property type="entry name" value="HATPase"/>
    <property type="match status" value="1"/>
</dbReference>
<evidence type="ECO:0000256" key="4">
    <source>
        <dbReference type="ARBA" id="ARBA00022679"/>
    </source>
</evidence>
<dbReference type="GO" id="GO:0000155">
    <property type="term" value="F:phosphorelay sensor kinase activity"/>
    <property type="evidence" value="ECO:0007669"/>
    <property type="project" value="InterPro"/>
</dbReference>
<dbReference type="Gene3D" id="3.30.565.10">
    <property type="entry name" value="Histidine kinase-like ATPase, C-terminal domain"/>
    <property type="match status" value="1"/>
</dbReference>
<dbReference type="PRINTS" id="PR00344">
    <property type="entry name" value="BCTRLSENSOR"/>
</dbReference>
<evidence type="ECO:0000256" key="7">
    <source>
        <dbReference type="SAM" id="MobiDB-lite"/>
    </source>
</evidence>
<feature type="domain" description="Histidine kinase" evidence="8">
    <location>
        <begin position="168"/>
        <end position="390"/>
    </location>
</feature>
<evidence type="ECO:0000313" key="9">
    <source>
        <dbReference type="EMBL" id="RMB08772.1"/>
    </source>
</evidence>
<dbReference type="InterPro" id="IPR036890">
    <property type="entry name" value="HATPase_C_sf"/>
</dbReference>
<dbReference type="InterPro" id="IPR004358">
    <property type="entry name" value="Sig_transdc_His_kin-like_C"/>
</dbReference>
<protein>
    <recommendedName>
        <fullName evidence="2">histidine kinase</fullName>
        <ecNumber evidence="2">2.7.13.3</ecNumber>
    </recommendedName>
</protein>
<evidence type="ECO:0000259" key="8">
    <source>
        <dbReference type="PROSITE" id="PS50109"/>
    </source>
</evidence>
<gene>
    <name evidence="9" type="ORF">BXY39_1412</name>
</gene>
<sequence length="401" mass="42413">MKDGLINDDPKAGADTPSSGYRREHGKDTGAANADPFSLLSLMDHAPHAMLLVSRSGHVTAVAGNAEGIFGRSAASLQGVPLGDLMPFGAFALPLADRCRWDMSPVSAYDIRDTDRQNRPWLADLHIRPMGDGGDVLFVLSPRGAATLHDRDDTVTAAVKSVTGLGDMLAHELKNPLAGIRGAAQLLARPQTGADSDAKARLCDVIVREVDRIGALVEDFSGLADAEAGVARGPVNIHRVLDHVMTVSRAREDAAITFKTDFDPSLPPVTGDFDKLVQVFLNLFQNALDVGEGAATVHVASGYRHGMWRPVAPDRRIKLPVEISVRDLGPGVTADLLPHIFDPFVSGRPAGTGLGLALVARYISAMNGTVRVQNHPDGGAEFLLYFAVADEGGTLSESAGS</sequence>
<dbReference type="CDD" id="cd00082">
    <property type="entry name" value="HisKA"/>
    <property type="match status" value="1"/>
</dbReference>
<dbReference type="SUPFAM" id="SSF55874">
    <property type="entry name" value="ATPase domain of HSP90 chaperone/DNA topoisomerase II/histidine kinase"/>
    <property type="match status" value="1"/>
</dbReference>
<feature type="region of interest" description="Disordered" evidence="7">
    <location>
        <begin position="1"/>
        <end position="32"/>
    </location>
</feature>
<evidence type="ECO:0000256" key="2">
    <source>
        <dbReference type="ARBA" id="ARBA00012438"/>
    </source>
</evidence>
<comment type="caution">
    <text evidence="9">The sequence shown here is derived from an EMBL/GenBank/DDBJ whole genome shotgun (WGS) entry which is preliminary data.</text>
</comment>
<dbReference type="Pfam" id="PF00512">
    <property type="entry name" value="HisKA"/>
    <property type="match status" value="1"/>
</dbReference>
<keyword evidence="4" id="KW-0808">Transferase</keyword>
<dbReference type="InterPro" id="IPR005467">
    <property type="entry name" value="His_kinase_dom"/>
</dbReference>
<comment type="catalytic activity">
    <reaction evidence="1">
        <text>ATP + protein L-histidine = ADP + protein N-phospho-L-histidine.</text>
        <dbReference type="EC" id="2.7.13.3"/>
    </reaction>
</comment>
<keyword evidence="5 9" id="KW-0418">Kinase</keyword>
<dbReference type="FunCoup" id="A0A3M0CHF5">
    <property type="interactions" value="92"/>
</dbReference>
<dbReference type="SMART" id="SM00388">
    <property type="entry name" value="HisKA"/>
    <property type="match status" value="1"/>
</dbReference>
<proteinExistence type="predicted"/>
<dbReference type="EMBL" id="REFR01000010">
    <property type="protein sequence ID" value="RMB08772.1"/>
    <property type="molecule type" value="Genomic_DNA"/>
</dbReference>
<reference evidence="9 10" key="1">
    <citation type="submission" date="2018-10" db="EMBL/GenBank/DDBJ databases">
        <title>Genomic Encyclopedia of Archaeal and Bacterial Type Strains, Phase II (KMG-II): from individual species to whole genera.</title>
        <authorList>
            <person name="Goeker M."/>
        </authorList>
    </citation>
    <scope>NUCLEOTIDE SEQUENCE [LARGE SCALE GENOMIC DNA]</scope>
    <source>
        <strain evidence="9 10">DSM 25217</strain>
    </source>
</reference>
<dbReference type="SUPFAM" id="SSF47384">
    <property type="entry name" value="Homodimeric domain of signal transducing histidine kinase"/>
    <property type="match status" value="1"/>
</dbReference>
<dbReference type="Proteomes" id="UP000271227">
    <property type="component" value="Unassembled WGS sequence"/>
</dbReference>
<dbReference type="Pfam" id="PF02518">
    <property type="entry name" value="HATPase_c"/>
    <property type="match status" value="1"/>
</dbReference>
<dbReference type="Gene3D" id="3.30.450.20">
    <property type="entry name" value="PAS domain"/>
    <property type="match status" value="1"/>
</dbReference>
<dbReference type="Gene3D" id="1.10.287.130">
    <property type="match status" value="1"/>
</dbReference>
<dbReference type="AlphaFoldDB" id="A0A3M0CHF5"/>
<dbReference type="RefSeq" id="WP_121938106.1">
    <property type="nucleotide sequence ID" value="NZ_REFR01000010.1"/>
</dbReference>
<dbReference type="InterPro" id="IPR050736">
    <property type="entry name" value="Sensor_HK_Regulatory"/>
</dbReference>
<dbReference type="PANTHER" id="PTHR43711">
    <property type="entry name" value="TWO-COMPONENT HISTIDINE KINASE"/>
    <property type="match status" value="1"/>
</dbReference>
<keyword evidence="3" id="KW-0597">Phosphoprotein</keyword>
<keyword evidence="10" id="KW-1185">Reference proteome</keyword>
<dbReference type="InterPro" id="IPR003661">
    <property type="entry name" value="HisK_dim/P_dom"/>
</dbReference>
<dbReference type="PROSITE" id="PS50109">
    <property type="entry name" value="HIS_KIN"/>
    <property type="match status" value="1"/>
</dbReference>
<dbReference type="SUPFAM" id="SSF55785">
    <property type="entry name" value="PYP-like sensor domain (PAS domain)"/>
    <property type="match status" value="1"/>
</dbReference>
<keyword evidence="6" id="KW-0902">Two-component regulatory system</keyword>
<evidence type="ECO:0000256" key="5">
    <source>
        <dbReference type="ARBA" id="ARBA00022777"/>
    </source>
</evidence>
<feature type="compositionally biased region" description="Basic and acidic residues" evidence="7">
    <location>
        <begin position="1"/>
        <end position="12"/>
    </location>
</feature>
<dbReference type="InParanoid" id="A0A3M0CHF5"/>
<accession>A0A3M0CHF5</accession>
<dbReference type="InterPro" id="IPR036097">
    <property type="entry name" value="HisK_dim/P_sf"/>
</dbReference>
<dbReference type="EC" id="2.7.13.3" evidence="2"/>
<organism evidence="9 10">
    <name type="scientific">Eilatimonas milleporae</name>
    <dbReference type="NCBI Taxonomy" id="911205"/>
    <lineage>
        <taxon>Bacteria</taxon>
        <taxon>Pseudomonadati</taxon>
        <taxon>Pseudomonadota</taxon>
        <taxon>Alphaproteobacteria</taxon>
        <taxon>Kordiimonadales</taxon>
        <taxon>Kordiimonadaceae</taxon>
        <taxon>Eilatimonas</taxon>
    </lineage>
</organism>
<evidence type="ECO:0000313" key="10">
    <source>
        <dbReference type="Proteomes" id="UP000271227"/>
    </source>
</evidence>
<evidence type="ECO:0000256" key="6">
    <source>
        <dbReference type="ARBA" id="ARBA00023012"/>
    </source>
</evidence>